<feature type="transmembrane region" description="Helical" evidence="7">
    <location>
        <begin position="330"/>
        <end position="355"/>
    </location>
</feature>
<comment type="similarity">
    <text evidence="6">Belongs to the ABC-4 integral membrane protein family.</text>
</comment>
<dbReference type="RefSeq" id="WP_048089661.1">
    <property type="nucleotide sequence ID" value="NZ_JMIY01000002.1"/>
</dbReference>
<dbReference type="PANTHER" id="PTHR30572">
    <property type="entry name" value="MEMBRANE COMPONENT OF TRANSPORTER-RELATED"/>
    <property type="match status" value="1"/>
</dbReference>
<evidence type="ECO:0000313" key="11">
    <source>
        <dbReference type="Proteomes" id="UP000027153"/>
    </source>
</evidence>
<keyword evidence="5 7" id="KW-0472">Membrane</keyword>
<protein>
    <submittedName>
        <fullName evidence="10">ABC-type transport system, involved in lipoprotein release, permease component</fullName>
    </submittedName>
</protein>
<dbReference type="InterPro" id="IPR025857">
    <property type="entry name" value="MacB_PCD"/>
</dbReference>
<evidence type="ECO:0000256" key="4">
    <source>
        <dbReference type="ARBA" id="ARBA00022989"/>
    </source>
</evidence>
<dbReference type="GO" id="GO:0005886">
    <property type="term" value="C:plasma membrane"/>
    <property type="evidence" value="ECO:0007669"/>
    <property type="project" value="UniProtKB-SubCell"/>
</dbReference>
<accession>A0A062V0M7</accession>
<dbReference type="OrthoDB" id="11469at2157"/>
<feature type="domain" description="MacB-like periplasmic core" evidence="9">
    <location>
        <begin position="21"/>
        <end position="248"/>
    </location>
</feature>
<evidence type="ECO:0000313" key="10">
    <source>
        <dbReference type="EMBL" id="KCZ72701.1"/>
    </source>
</evidence>
<evidence type="ECO:0000256" key="1">
    <source>
        <dbReference type="ARBA" id="ARBA00004651"/>
    </source>
</evidence>
<evidence type="ECO:0000259" key="8">
    <source>
        <dbReference type="Pfam" id="PF02687"/>
    </source>
</evidence>
<dbReference type="Pfam" id="PF12704">
    <property type="entry name" value="MacB_PCD"/>
    <property type="match status" value="1"/>
</dbReference>
<comment type="caution">
    <text evidence="10">The sequence shown here is derived from an EMBL/GenBank/DDBJ whole genome shotgun (WGS) entry which is preliminary data.</text>
</comment>
<dbReference type="Pfam" id="PF02687">
    <property type="entry name" value="FtsX"/>
    <property type="match status" value="1"/>
</dbReference>
<keyword evidence="2" id="KW-1003">Cell membrane</keyword>
<keyword evidence="4 7" id="KW-1133">Transmembrane helix</keyword>
<evidence type="ECO:0000256" key="5">
    <source>
        <dbReference type="ARBA" id="ARBA00023136"/>
    </source>
</evidence>
<sequence length="414" mass="44131">MKLEKCFMHAFNMALHSKLRSWLTILGIVIGVAAVIAIISMGEGMQQSMTAQLSGLGGDIVTISPGFSRGTGMFVMRGGGGEGGFSGGAQATDKEIVLSRSDLQALKGIPDIALIDTNIRGSVEVSYRGKTGKVSLTGVDQRVWSQITTNKIKSGRMLDSADQNVVVIGGRLASSYFDQPIGINKMITIEGSAFRVVGIVDDQSTNIYMPIQMAYQVIEDKKNGIYDSFVVKIKNEDQLDEVIAKIESKLMVARHVTQKDRDFSVSSSRQFQQTRAEALSSLNAFLVAIAAVSLIVGAVGIANTMFTSVLEKTKEIGIMKAIGARNPDILLIFLFNAGFIGLVGGVIGIILGTILSGFMPALMGNLPLMRGTAIVSLNSIIMALSVSITVGVLAGIIPAYQASKLKPVDALRYE</sequence>
<evidence type="ECO:0000256" key="2">
    <source>
        <dbReference type="ARBA" id="ARBA00022475"/>
    </source>
</evidence>
<evidence type="ECO:0000256" key="6">
    <source>
        <dbReference type="ARBA" id="ARBA00038076"/>
    </source>
</evidence>
<dbReference type="Proteomes" id="UP000027153">
    <property type="component" value="Unassembled WGS sequence"/>
</dbReference>
<keyword evidence="10" id="KW-0449">Lipoprotein</keyword>
<feature type="transmembrane region" description="Helical" evidence="7">
    <location>
        <begin position="284"/>
        <end position="310"/>
    </location>
</feature>
<organism evidence="10 11">
    <name type="scientific">Candidatus Methanoperedens nitratireducens</name>
    <dbReference type="NCBI Taxonomy" id="1392998"/>
    <lineage>
        <taxon>Archaea</taxon>
        <taxon>Methanobacteriati</taxon>
        <taxon>Methanobacteriota</taxon>
        <taxon>Stenosarchaea group</taxon>
        <taxon>Methanomicrobia</taxon>
        <taxon>Methanosarcinales</taxon>
        <taxon>ANME-2 cluster</taxon>
        <taxon>Candidatus Methanoperedentaceae</taxon>
        <taxon>Candidatus Methanoperedens</taxon>
    </lineage>
</organism>
<feature type="transmembrane region" description="Helical" evidence="7">
    <location>
        <begin position="375"/>
        <end position="397"/>
    </location>
</feature>
<dbReference type="InterPro" id="IPR050250">
    <property type="entry name" value="Macrolide_Exporter_MacB"/>
</dbReference>
<feature type="transmembrane region" description="Helical" evidence="7">
    <location>
        <begin position="21"/>
        <end position="42"/>
    </location>
</feature>
<keyword evidence="3 7" id="KW-0812">Transmembrane</keyword>
<dbReference type="AlphaFoldDB" id="A0A062V0M7"/>
<proteinExistence type="inferred from homology"/>
<dbReference type="PATRIC" id="fig|1392998.3.peg.1299"/>
<dbReference type="PANTHER" id="PTHR30572:SF4">
    <property type="entry name" value="ABC TRANSPORTER PERMEASE YTRF"/>
    <property type="match status" value="1"/>
</dbReference>
<name>A0A062V0M7_9EURY</name>
<evidence type="ECO:0000256" key="7">
    <source>
        <dbReference type="SAM" id="Phobius"/>
    </source>
</evidence>
<reference evidence="10 11" key="1">
    <citation type="journal article" date="2013" name="Nature">
        <title>Anaerobic oxidation of methane coupled to nitrate reduction in a novel archaeal lineage.</title>
        <authorList>
            <person name="Haroon M.F."/>
            <person name="Hu S."/>
            <person name="Shi Y."/>
            <person name="Imelfort M."/>
            <person name="Keller J."/>
            <person name="Hugenholtz P."/>
            <person name="Yuan Z."/>
            <person name="Tyson G.W."/>
        </authorList>
    </citation>
    <scope>NUCLEOTIDE SEQUENCE [LARGE SCALE GENOMIC DNA]</scope>
    <source>
        <strain evidence="10 11">ANME-2d</strain>
    </source>
</reference>
<dbReference type="GO" id="GO:0022857">
    <property type="term" value="F:transmembrane transporter activity"/>
    <property type="evidence" value="ECO:0007669"/>
    <property type="project" value="TreeGrafter"/>
</dbReference>
<comment type="subcellular location">
    <subcellularLocation>
        <location evidence="1">Cell membrane</location>
        <topology evidence="1">Multi-pass membrane protein</topology>
    </subcellularLocation>
</comment>
<gene>
    <name evidence="10" type="ORF">ANME2D_01132</name>
</gene>
<dbReference type="InterPro" id="IPR003838">
    <property type="entry name" value="ABC3_permease_C"/>
</dbReference>
<evidence type="ECO:0000256" key="3">
    <source>
        <dbReference type="ARBA" id="ARBA00022692"/>
    </source>
</evidence>
<evidence type="ECO:0000259" key="9">
    <source>
        <dbReference type="Pfam" id="PF12704"/>
    </source>
</evidence>
<keyword evidence="11" id="KW-1185">Reference proteome</keyword>
<dbReference type="EMBL" id="JMIY01000002">
    <property type="protein sequence ID" value="KCZ72701.1"/>
    <property type="molecule type" value="Genomic_DNA"/>
</dbReference>
<feature type="domain" description="ABC3 transporter permease C-terminal" evidence="8">
    <location>
        <begin position="288"/>
        <end position="407"/>
    </location>
</feature>